<feature type="domain" description="Peptidase S8/S53" evidence="4">
    <location>
        <begin position="3"/>
        <end position="293"/>
    </location>
</feature>
<dbReference type="Proteomes" id="UP001604336">
    <property type="component" value="Unassembled WGS sequence"/>
</dbReference>
<accession>A0ABD1TZB0</accession>
<dbReference type="Gene3D" id="3.40.50.200">
    <property type="entry name" value="Peptidase S8/S53 domain"/>
    <property type="match status" value="1"/>
</dbReference>
<feature type="domain" description="Subtilisin-like protease fibronectin type-III" evidence="5">
    <location>
        <begin position="330"/>
        <end position="424"/>
    </location>
</feature>
<dbReference type="AlphaFoldDB" id="A0ABD1TZB0"/>
<dbReference type="CDD" id="cd02120">
    <property type="entry name" value="PA_subtilisin_like"/>
    <property type="match status" value="1"/>
</dbReference>
<organism evidence="6 7">
    <name type="scientific">Abeliophyllum distichum</name>
    <dbReference type="NCBI Taxonomy" id="126358"/>
    <lineage>
        <taxon>Eukaryota</taxon>
        <taxon>Viridiplantae</taxon>
        <taxon>Streptophyta</taxon>
        <taxon>Embryophyta</taxon>
        <taxon>Tracheophyta</taxon>
        <taxon>Spermatophyta</taxon>
        <taxon>Magnoliopsida</taxon>
        <taxon>eudicotyledons</taxon>
        <taxon>Gunneridae</taxon>
        <taxon>Pentapetalae</taxon>
        <taxon>asterids</taxon>
        <taxon>lamiids</taxon>
        <taxon>Lamiales</taxon>
        <taxon>Oleaceae</taxon>
        <taxon>Forsythieae</taxon>
        <taxon>Abeliophyllum</taxon>
    </lineage>
</organism>
<comment type="caution">
    <text evidence="3">Lacks conserved residue(s) required for the propagation of feature annotation.</text>
</comment>
<comment type="caution">
    <text evidence="6">The sequence shown here is derived from an EMBL/GenBank/DDBJ whole genome shotgun (WGS) entry which is preliminary data.</text>
</comment>
<dbReference type="Gene3D" id="2.60.40.2310">
    <property type="match status" value="1"/>
</dbReference>
<dbReference type="EMBL" id="JBFOLK010000004">
    <property type="protein sequence ID" value="KAL2518068.1"/>
    <property type="molecule type" value="Genomic_DNA"/>
</dbReference>
<dbReference type="Gene3D" id="3.50.30.30">
    <property type="match status" value="1"/>
</dbReference>
<comment type="similarity">
    <text evidence="1 3">Belongs to the peptidase S8 family.</text>
</comment>
<dbReference type="PANTHER" id="PTHR10795">
    <property type="entry name" value="PROPROTEIN CONVERTASE SUBTILISIN/KEXIN"/>
    <property type="match status" value="1"/>
</dbReference>
<gene>
    <name evidence="6" type="ORF">Adt_14315</name>
</gene>
<evidence type="ECO:0000259" key="5">
    <source>
        <dbReference type="Pfam" id="PF17766"/>
    </source>
</evidence>
<keyword evidence="2" id="KW-0732">Signal</keyword>
<keyword evidence="7" id="KW-1185">Reference proteome</keyword>
<evidence type="ECO:0000313" key="6">
    <source>
        <dbReference type="EMBL" id="KAL2518068.1"/>
    </source>
</evidence>
<dbReference type="Pfam" id="PF17766">
    <property type="entry name" value="fn3_6"/>
    <property type="match status" value="1"/>
</dbReference>
<proteinExistence type="inferred from homology"/>
<name>A0ABD1TZB0_9LAMI</name>
<evidence type="ECO:0000259" key="4">
    <source>
        <dbReference type="Pfam" id="PF00082"/>
    </source>
</evidence>
<dbReference type="InterPro" id="IPR041469">
    <property type="entry name" value="Subtilisin-like_FN3"/>
</dbReference>
<sequence>MSDVVAAVDQAVEDGVDVLSLSIGPASVPSGPSAFLNVLELELLFATKAGVLVVQAAGNGGPSSSSILSFSPWITSVAASITDRRYNNSIRLGDGQSLIGTGLAPPTIGGVFFQVAAAADVCQRNITAGLVESCQDADPFIRSLVRGKLIICTYTFDFESEAATTATVADTISKIGAAGFILTMDPDIGSEQIKGATVTLQVQGVILNNMESSSALWEYYNSNTMRSKSGIAIGFRATARILDGREATYTGSAPVVASYSSRGPDVNNALLETADVLKPTIMAPGSSIWAAWSPNSEGDQYIKVPGVDDMSVRRAVGVGCPSKKTDWCSDLNTTSVTVSNLVGSKKVTRRVTNVGELDGKYTVLVREPFGVNISVRPQVFKISINTSRHITLFLVATQTANSYTFGEMVFEGNNNHVVRVPIDVYVSSTLGF</sequence>
<evidence type="ECO:0000256" key="2">
    <source>
        <dbReference type="ARBA" id="ARBA00022729"/>
    </source>
</evidence>
<evidence type="ECO:0000313" key="7">
    <source>
        <dbReference type="Proteomes" id="UP001604336"/>
    </source>
</evidence>
<dbReference type="InterPro" id="IPR036852">
    <property type="entry name" value="Peptidase_S8/S53_dom_sf"/>
</dbReference>
<dbReference type="InterPro" id="IPR045051">
    <property type="entry name" value="SBT"/>
</dbReference>
<dbReference type="InterPro" id="IPR000209">
    <property type="entry name" value="Peptidase_S8/S53_dom"/>
</dbReference>
<evidence type="ECO:0000256" key="3">
    <source>
        <dbReference type="PROSITE-ProRule" id="PRU01240"/>
    </source>
</evidence>
<protein>
    <submittedName>
        <fullName evidence="6">Subtilisin-like protease SBT2.5</fullName>
    </submittedName>
</protein>
<dbReference type="PROSITE" id="PS51892">
    <property type="entry name" value="SUBTILASE"/>
    <property type="match status" value="1"/>
</dbReference>
<dbReference type="Pfam" id="PF00082">
    <property type="entry name" value="Peptidase_S8"/>
    <property type="match status" value="1"/>
</dbReference>
<evidence type="ECO:0000256" key="1">
    <source>
        <dbReference type="ARBA" id="ARBA00011073"/>
    </source>
</evidence>
<dbReference type="SUPFAM" id="SSF52743">
    <property type="entry name" value="Subtilisin-like"/>
    <property type="match status" value="1"/>
</dbReference>
<reference evidence="7" key="1">
    <citation type="submission" date="2024-07" db="EMBL/GenBank/DDBJ databases">
        <title>Two chromosome-level genome assemblies of Korean endemic species Abeliophyllum distichum and Forsythia ovata (Oleaceae).</title>
        <authorList>
            <person name="Jang H."/>
        </authorList>
    </citation>
    <scope>NUCLEOTIDE SEQUENCE [LARGE SCALE GENOMIC DNA]</scope>
</reference>